<accession>A0A7C2V6U5</accession>
<feature type="chain" id="PRO_5028181949" evidence="4">
    <location>
        <begin position="18"/>
        <end position="152"/>
    </location>
</feature>
<dbReference type="InterPro" id="IPR014340">
    <property type="entry name" value="LptA"/>
</dbReference>
<dbReference type="GO" id="GO:0017089">
    <property type="term" value="F:glycolipid transfer activity"/>
    <property type="evidence" value="ECO:0007669"/>
    <property type="project" value="TreeGrafter"/>
</dbReference>
<evidence type="ECO:0000256" key="2">
    <source>
        <dbReference type="ARBA" id="ARBA00022729"/>
    </source>
</evidence>
<dbReference type="GO" id="GO:0009279">
    <property type="term" value="C:cell outer membrane"/>
    <property type="evidence" value="ECO:0007669"/>
    <property type="project" value="TreeGrafter"/>
</dbReference>
<reference evidence="6" key="1">
    <citation type="journal article" date="2020" name="mSystems">
        <title>Genome- and Community-Level Interaction Insights into Carbon Utilization and Element Cycling Functions of Hydrothermarchaeota in Hydrothermal Sediment.</title>
        <authorList>
            <person name="Zhou Z."/>
            <person name="Liu Y."/>
            <person name="Xu W."/>
            <person name="Pan J."/>
            <person name="Luo Z.H."/>
            <person name="Li M."/>
        </authorList>
    </citation>
    <scope>NUCLEOTIDE SEQUENCE [LARGE SCALE GENOMIC DNA]</scope>
    <source>
        <strain evidence="6">SpSt-132</strain>
    </source>
</reference>
<dbReference type="AlphaFoldDB" id="A0A7C2V6U5"/>
<dbReference type="InterPro" id="IPR005653">
    <property type="entry name" value="OstA-like_N"/>
</dbReference>
<dbReference type="Gene3D" id="2.60.450.10">
    <property type="entry name" value="Lipopolysaccharide (LPS) transport protein A like domain"/>
    <property type="match status" value="1"/>
</dbReference>
<dbReference type="GO" id="GO:0001530">
    <property type="term" value="F:lipopolysaccharide binding"/>
    <property type="evidence" value="ECO:0007669"/>
    <property type="project" value="InterPro"/>
</dbReference>
<keyword evidence="1" id="KW-0813">Transport</keyword>
<dbReference type="PANTHER" id="PTHR36504">
    <property type="entry name" value="LIPOPOLYSACCHARIDE EXPORT SYSTEM PROTEIN LPTA"/>
    <property type="match status" value="1"/>
</dbReference>
<dbReference type="Pfam" id="PF03968">
    <property type="entry name" value="LptD_N"/>
    <property type="match status" value="1"/>
</dbReference>
<evidence type="ECO:0000256" key="1">
    <source>
        <dbReference type="ARBA" id="ARBA00022448"/>
    </source>
</evidence>
<keyword evidence="3" id="KW-0574">Periplasm</keyword>
<proteinExistence type="predicted"/>
<dbReference type="NCBIfam" id="TIGR03002">
    <property type="entry name" value="outer_YhbN_LptA"/>
    <property type="match status" value="1"/>
</dbReference>
<evidence type="ECO:0000256" key="4">
    <source>
        <dbReference type="SAM" id="SignalP"/>
    </source>
</evidence>
<keyword evidence="2 4" id="KW-0732">Signal</keyword>
<dbReference type="GO" id="GO:0015920">
    <property type="term" value="P:lipopolysaccharide transport"/>
    <property type="evidence" value="ECO:0007669"/>
    <property type="project" value="InterPro"/>
</dbReference>
<dbReference type="InterPro" id="IPR052037">
    <property type="entry name" value="LPS_export_LptA"/>
</dbReference>
<dbReference type="EMBL" id="DSFP01000033">
    <property type="protein sequence ID" value="HEW45801.1"/>
    <property type="molecule type" value="Genomic_DNA"/>
</dbReference>
<evidence type="ECO:0000259" key="5">
    <source>
        <dbReference type="Pfam" id="PF03968"/>
    </source>
</evidence>
<comment type="caution">
    <text evidence="6">The sequence shown here is derived from an EMBL/GenBank/DDBJ whole genome shotgun (WGS) entry which is preliminary data.</text>
</comment>
<dbReference type="PANTHER" id="PTHR36504:SF1">
    <property type="entry name" value="LIPOPOLYSACCHARIDE EXPORT SYSTEM PROTEIN LPTA"/>
    <property type="match status" value="1"/>
</dbReference>
<protein>
    <submittedName>
        <fullName evidence="6">Lipopolysaccharide transport periplasmic protein LptA</fullName>
    </submittedName>
</protein>
<sequence length="152" mass="17530">MRKILFFLSLIASFAFSQPIAGEGDQLTYEKDRIIYTGNVKLTRGNALLTANKVIIYLDENRKARLMEAEGNVKYVEGNIRAFADRMIYDLREEVITLKGRARVEDGPNFVDAEEIIYYKKEDRAVAISKGSRVRTFYVEEKDEKGRPNRKP</sequence>
<feature type="domain" description="Organic solvent tolerance-like N-terminal" evidence="5">
    <location>
        <begin position="26"/>
        <end position="123"/>
    </location>
</feature>
<organism evidence="6">
    <name type="scientific">Hydrogenobacter sp</name>
    <dbReference type="NCBI Taxonomy" id="2152829"/>
    <lineage>
        <taxon>Bacteria</taxon>
        <taxon>Pseudomonadati</taxon>
        <taxon>Aquificota</taxon>
        <taxon>Aquificia</taxon>
        <taxon>Aquificales</taxon>
        <taxon>Aquificaceae</taxon>
        <taxon>Hydrogenobacter</taxon>
    </lineage>
</organism>
<name>A0A7C2V6U5_9AQUI</name>
<evidence type="ECO:0000313" key="6">
    <source>
        <dbReference type="EMBL" id="HEW45801.1"/>
    </source>
</evidence>
<dbReference type="GO" id="GO:0030288">
    <property type="term" value="C:outer membrane-bounded periplasmic space"/>
    <property type="evidence" value="ECO:0007669"/>
    <property type="project" value="TreeGrafter"/>
</dbReference>
<evidence type="ECO:0000256" key="3">
    <source>
        <dbReference type="ARBA" id="ARBA00022764"/>
    </source>
</evidence>
<gene>
    <name evidence="6" type="primary">lptA</name>
    <name evidence="6" type="ORF">ENO47_03915</name>
</gene>
<feature type="signal peptide" evidence="4">
    <location>
        <begin position="1"/>
        <end position="17"/>
    </location>
</feature>